<dbReference type="WBParaSite" id="HNAJ_0000583601-mRNA-1">
    <property type="protein sequence ID" value="HNAJ_0000583601-mRNA-1"/>
    <property type="gene ID" value="HNAJ_0000583601"/>
</dbReference>
<accession>A0A0R3TFJ5</accession>
<name>A0A0R3TFJ5_RODNA</name>
<keyword evidence="2" id="KW-1185">Reference proteome</keyword>
<reference evidence="3" key="1">
    <citation type="submission" date="2017-02" db="UniProtKB">
        <authorList>
            <consortium name="WormBaseParasite"/>
        </authorList>
    </citation>
    <scope>IDENTIFICATION</scope>
</reference>
<gene>
    <name evidence="1" type="ORF">HNAJ_LOCUS5832</name>
</gene>
<evidence type="ECO:0000313" key="3">
    <source>
        <dbReference type="WBParaSite" id="HNAJ_0000583601-mRNA-1"/>
    </source>
</evidence>
<dbReference type="OrthoDB" id="10262929at2759"/>
<dbReference type="EMBL" id="UZAE01005511">
    <property type="protein sequence ID" value="VDO01692.1"/>
    <property type="molecule type" value="Genomic_DNA"/>
</dbReference>
<dbReference type="AlphaFoldDB" id="A0A0R3TFJ5"/>
<reference evidence="1 2" key="2">
    <citation type="submission" date="2018-11" db="EMBL/GenBank/DDBJ databases">
        <authorList>
            <consortium name="Pathogen Informatics"/>
        </authorList>
    </citation>
    <scope>NUCLEOTIDE SEQUENCE [LARGE SCALE GENOMIC DNA]</scope>
</reference>
<evidence type="ECO:0000313" key="1">
    <source>
        <dbReference type="EMBL" id="VDO01692.1"/>
    </source>
</evidence>
<dbReference type="STRING" id="102285.A0A0R3TFJ5"/>
<evidence type="ECO:0000313" key="2">
    <source>
        <dbReference type="Proteomes" id="UP000278807"/>
    </source>
</evidence>
<dbReference type="Proteomes" id="UP000278807">
    <property type="component" value="Unassembled WGS sequence"/>
</dbReference>
<protein>
    <submittedName>
        <fullName evidence="3">Coiled-coil domain-containing protein 142</fullName>
    </submittedName>
</protein>
<proteinExistence type="predicted"/>
<organism evidence="3">
    <name type="scientific">Rodentolepis nana</name>
    <name type="common">Dwarf tapeworm</name>
    <name type="synonym">Hymenolepis nana</name>
    <dbReference type="NCBI Taxonomy" id="102285"/>
    <lineage>
        <taxon>Eukaryota</taxon>
        <taxon>Metazoa</taxon>
        <taxon>Spiralia</taxon>
        <taxon>Lophotrochozoa</taxon>
        <taxon>Platyhelminthes</taxon>
        <taxon>Cestoda</taxon>
        <taxon>Eucestoda</taxon>
        <taxon>Cyclophyllidea</taxon>
        <taxon>Hymenolepididae</taxon>
        <taxon>Rodentolepis</taxon>
    </lineage>
</organism>
<sequence>MELSASQKYLKQVRQVTEQLSRQIPKKVQMEGNRSGLIQELVGINARKAQLCAWFEDPDREGHLRMLGGVDPSQSELWIILGRLERRLAAKEEDLIEKNLIYEAIGRLVDSLKVTTDAKKTCTIRNVQDVNQIQHKLVDLRKQLKTVHAELIISSNEHNVLKSELKVGIDTLHTNHLETRKATRPVHDKDAE</sequence>